<evidence type="ECO:0000256" key="1">
    <source>
        <dbReference type="SAM" id="MobiDB-lite"/>
    </source>
</evidence>
<dbReference type="InterPro" id="IPR049227">
    <property type="entry name" value="DUF6824"/>
</dbReference>
<feature type="compositionally biased region" description="Low complexity" evidence="1">
    <location>
        <begin position="427"/>
        <end position="442"/>
    </location>
</feature>
<sequence length="481" mass="52056">MNPSDTISTPPEQTSSCTDAAELIATPNRFDILCGQSKQCFEWEGSRRYRLVIDSYSSKYAAAGSRLEKMAVTMEIYDLLQKSKSRFLRYKEAQAAWEEIPFLGVRDKIGHALRFANRATKRRPKKAGENQVKGSAAKKSTDSGVAAASAPTPAPVLSSSSSSDRNPFSAQQQQTCLGGMMTMMDFQRQAHVRSQKNQVKAARALHKQVSAAIAARNLAARLPANRQAKQAKLKEATVTQVSSTVSAVAAIPQAAEPKQERTTVIKPKPRTPKNLAFAASLRALQQQQQKKAAAINVAAQDKSLKTPNEANVATNNSTKASETGLLRPTPPLPTGISMENRRDNLEAAKNQLIQAFHKSAKEPTDALPLGDVQEDGAAQPAPTKKRKRCPCDVSPPLPTNIIIGHSGADEMVTDKTAPSPRKRCCTSPAPSSSSVSGAEPWSILQESLEDWESDHSSFDDHEVTMELVPNDPHTMGVVALQ</sequence>
<gene>
    <name evidence="3" type="ORF">SEMRO_574_G169200.1</name>
</gene>
<accession>A0A9N8E5M9</accession>
<comment type="caution">
    <text evidence="3">The sequence shown here is derived from an EMBL/GenBank/DDBJ whole genome shotgun (WGS) entry which is preliminary data.</text>
</comment>
<name>A0A9N8E5M9_9STRA</name>
<feature type="region of interest" description="Disordered" evidence="1">
    <location>
        <begin position="116"/>
        <end position="173"/>
    </location>
</feature>
<protein>
    <recommendedName>
        <fullName evidence="2">DUF6824 domain-containing protein</fullName>
    </recommendedName>
</protein>
<feature type="domain" description="DUF6824" evidence="2">
    <location>
        <begin position="31"/>
        <end position="114"/>
    </location>
</feature>
<evidence type="ECO:0000313" key="3">
    <source>
        <dbReference type="EMBL" id="CAB9513149.1"/>
    </source>
</evidence>
<keyword evidence="4" id="KW-1185">Reference proteome</keyword>
<feature type="region of interest" description="Disordered" evidence="1">
    <location>
        <begin position="414"/>
        <end position="444"/>
    </location>
</feature>
<proteinExistence type="predicted"/>
<dbReference type="Pfam" id="PF20710">
    <property type="entry name" value="DUF6824"/>
    <property type="match status" value="1"/>
</dbReference>
<dbReference type="AlphaFoldDB" id="A0A9N8E5M9"/>
<evidence type="ECO:0000313" key="4">
    <source>
        <dbReference type="Proteomes" id="UP001153069"/>
    </source>
</evidence>
<evidence type="ECO:0000259" key="2">
    <source>
        <dbReference type="Pfam" id="PF20710"/>
    </source>
</evidence>
<feature type="region of interest" description="Disordered" evidence="1">
    <location>
        <begin position="364"/>
        <end position="393"/>
    </location>
</feature>
<organism evidence="3 4">
    <name type="scientific">Seminavis robusta</name>
    <dbReference type="NCBI Taxonomy" id="568900"/>
    <lineage>
        <taxon>Eukaryota</taxon>
        <taxon>Sar</taxon>
        <taxon>Stramenopiles</taxon>
        <taxon>Ochrophyta</taxon>
        <taxon>Bacillariophyta</taxon>
        <taxon>Bacillariophyceae</taxon>
        <taxon>Bacillariophycidae</taxon>
        <taxon>Naviculales</taxon>
        <taxon>Naviculaceae</taxon>
        <taxon>Seminavis</taxon>
    </lineage>
</organism>
<dbReference type="Proteomes" id="UP001153069">
    <property type="component" value="Unassembled WGS sequence"/>
</dbReference>
<reference evidence="3" key="1">
    <citation type="submission" date="2020-06" db="EMBL/GenBank/DDBJ databases">
        <authorList>
            <consortium name="Plant Systems Biology data submission"/>
        </authorList>
    </citation>
    <scope>NUCLEOTIDE SEQUENCE</scope>
    <source>
        <strain evidence="3">D6</strain>
    </source>
</reference>
<dbReference type="EMBL" id="CAICTM010000573">
    <property type="protein sequence ID" value="CAB9513149.1"/>
    <property type="molecule type" value="Genomic_DNA"/>
</dbReference>
<feature type="region of interest" description="Disordered" evidence="1">
    <location>
        <begin position="307"/>
        <end position="332"/>
    </location>
</feature>
<feature type="compositionally biased region" description="Polar residues" evidence="1">
    <location>
        <begin position="307"/>
        <end position="321"/>
    </location>
</feature>
<feature type="compositionally biased region" description="Low complexity" evidence="1">
    <location>
        <begin position="146"/>
        <end position="170"/>
    </location>
</feature>